<sequence>MLGRLDIFYRLQGLRMSIHSFVQVPYSDIVCKRVVLSCDAVQNELYMRFKIKLQEEYQKKKGQSVTA</sequence>
<evidence type="ECO:0000313" key="2">
    <source>
        <dbReference type="EMBL" id="WOH13319.1"/>
    </source>
</evidence>
<reference evidence="1" key="1">
    <citation type="journal article" date="2016" name="Nat. Genet.">
        <title>A high-quality carrot genome assembly provides new insights into carotenoid accumulation and asterid genome evolution.</title>
        <authorList>
            <person name="Iorizzo M."/>
            <person name="Ellison S."/>
            <person name="Senalik D."/>
            <person name="Zeng P."/>
            <person name="Satapoomin P."/>
            <person name="Huang J."/>
            <person name="Bowman M."/>
            <person name="Iovene M."/>
            <person name="Sanseverino W."/>
            <person name="Cavagnaro P."/>
            <person name="Yildiz M."/>
            <person name="Macko-Podgorni A."/>
            <person name="Moranska E."/>
            <person name="Grzebelus E."/>
            <person name="Grzebelus D."/>
            <person name="Ashrafi H."/>
            <person name="Zheng Z."/>
            <person name="Cheng S."/>
            <person name="Spooner D."/>
            <person name="Van Deynze A."/>
            <person name="Simon P."/>
        </authorList>
    </citation>
    <scope>NUCLEOTIDE SEQUENCE [LARGE SCALE GENOMIC DNA]</scope>
    <source>
        <tissue evidence="1">Leaf</tissue>
    </source>
</reference>
<gene>
    <name evidence="1" type="ORF">DCAR_026773</name>
    <name evidence="2" type="ORF">DCAR_0832828</name>
</gene>
<organism evidence="1">
    <name type="scientific">Daucus carota subsp. sativus</name>
    <name type="common">Carrot</name>
    <dbReference type="NCBI Taxonomy" id="79200"/>
    <lineage>
        <taxon>Eukaryota</taxon>
        <taxon>Viridiplantae</taxon>
        <taxon>Streptophyta</taxon>
        <taxon>Embryophyta</taxon>
        <taxon>Tracheophyta</taxon>
        <taxon>Spermatophyta</taxon>
        <taxon>Magnoliopsida</taxon>
        <taxon>eudicotyledons</taxon>
        <taxon>Gunneridae</taxon>
        <taxon>Pentapetalae</taxon>
        <taxon>asterids</taxon>
        <taxon>campanulids</taxon>
        <taxon>Apiales</taxon>
        <taxon>Apiaceae</taxon>
        <taxon>Apioideae</taxon>
        <taxon>Scandiceae</taxon>
        <taxon>Daucinae</taxon>
        <taxon>Daucus</taxon>
        <taxon>Daucus sect. Daucus</taxon>
    </lineage>
</organism>
<evidence type="ECO:0000313" key="1">
    <source>
        <dbReference type="EMBL" id="KZM85805.1"/>
    </source>
</evidence>
<proteinExistence type="predicted"/>
<dbReference type="EMBL" id="CP093350">
    <property type="protein sequence ID" value="WOH13319.1"/>
    <property type="molecule type" value="Genomic_DNA"/>
</dbReference>
<protein>
    <submittedName>
        <fullName evidence="1">Uncharacterized protein</fullName>
    </submittedName>
</protein>
<dbReference type="AlphaFoldDB" id="A0A175YQA0"/>
<reference evidence="2" key="2">
    <citation type="submission" date="2022-03" db="EMBL/GenBank/DDBJ databases">
        <title>Draft title - Genomic analysis of global carrot germplasm unveils the trajectory of domestication and the origin of high carotenoid orange carrot.</title>
        <authorList>
            <person name="Iorizzo M."/>
            <person name="Ellison S."/>
            <person name="Senalik D."/>
            <person name="Macko-Podgorni A."/>
            <person name="Grzebelus D."/>
            <person name="Bostan H."/>
            <person name="Rolling W."/>
            <person name="Curaba J."/>
            <person name="Simon P."/>
        </authorList>
    </citation>
    <scope>NUCLEOTIDE SEQUENCE</scope>
    <source>
        <tissue evidence="2">Leaf</tissue>
    </source>
</reference>
<dbReference type="Gramene" id="KZM85805">
    <property type="protein sequence ID" value="KZM85805"/>
    <property type="gene ID" value="DCAR_026773"/>
</dbReference>
<dbReference type="Proteomes" id="UP000077755">
    <property type="component" value="Chromosome 8"/>
</dbReference>
<accession>A0A175YQA0</accession>
<evidence type="ECO:0000313" key="3">
    <source>
        <dbReference type="Proteomes" id="UP000077755"/>
    </source>
</evidence>
<keyword evidence="3" id="KW-1185">Reference proteome</keyword>
<name>A0A175YQA0_DAUCS</name>
<dbReference type="EMBL" id="LNRQ01000008">
    <property type="protein sequence ID" value="KZM85805.1"/>
    <property type="molecule type" value="Genomic_DNA"/>
</dbReference>